<evidence type="ECO:0008006" key="4">
    <source>
        <dbReference type="Google" id="ProtNLM"/>
    </source>
</evidence>
<gene>
    <name evidence="2" type="ORF">M5K25_016612</name>
</gene>
<proteinExistence type="predicted"/>
<evidence type="ECO:0000313" key="3">
    <source>
        <dbReference type="Proteomes" id="UP001552299"/>
    </source>
</evidence>
<name>A0ABD0UK66_DENTH</name>
<keyword evidence="3" id="KW-1185">Reference proteome</keyword>
<accession>A0ABD0UK66</accession>
<evidence type="ECO:0000313" key="2">
    <source>
        <dbReference type="EMBL" id="KAL0913173.1"/>
    </source>
</evidence>
<feature type="region of interest" description="Disordered" evidence="1">
    <location>
        <begin position="63"/>
        <end position="86"/>
    </location>
</feature>
<dbReference type="Proteomes" id="UP001552299">
    <property type="component" value="Unassembled WGS sequence"/>
</dbReference>
<protein>
    <recommendedName>
        <fullName evidence="4">Transposase</fullName>
    </recommendedName>
</protein>
<dbReference type="Pfam" id="PF03004">
    <property type="entry name" value="Transposase_24"/>
    <property type="match status" value="1"/>
</dbReference>
<comment type="caution">
    <text evidence="2">The sequence shown here is derived from an EMBL/GenBank/DDBJ whole genome shotgun (WGS) entry which is preliminary data.</text>
</comment>
<evidence type="ECO:0000256" key="1">
    <source>
        <dbReference type="SAM" id="MobiDB-lite"/>
    </source>
</evidence>
<sequence>MSKDFCWLPQHNDKIRKNYKKCGSTRIRDMFTDIRKSSERPLWIGESVWAELNIAWGSPEYTRRRDQNRQNRASDVGGMGSSLHTRGYVPHTKHIRCLKAVLGRESKPVKLHSRTHKRHEDQQWVDERARKAYEEYTRLRESLPAEGEGSSIGSAEYSEYRIWSQAVGGMQHGRVYGLGSQAHAYEGQSSSGSSFTSSSQDSAFGQQIVALTAELEHIRKAQAN</sequence>
<reference evidence="2 3" key="1">
    <citation type="journal article" date="2024" name="Plant Biotechnol. J.">
        <title>Dendrobium thyrsiflorum genome and its molecular insights into genes involved in important horticultural traits.</title>
        <authorList>
            <person name="Chen B."/>
            <person name="Wang J.Y."/>
            <person name="Zheng P.J."/>
            <person name="Li K.L."/>
            <person name="Liang Y.M."/>
            <person name="Chen X.F."/>
            <person name="Zhang C."/>
            <person name="Zhao X."/>
            <person name="He X."/>
            <person name="Zhang G.Q."/>
            <person name="Liu Z.J."/>
            <person name="Xu Q."/>
        </authorList>
    </citation>
    <scope>NUCLEOTIDE SEQUENCE [LARGE SCALE GENOMIC DNA]</scope>
    <source>
        <strain evidence="2">GZMU011</strain>
    </source>
</reference>
<dbReference type="EMBL" id="JANQDX010000013">
    <property type="protein sequence ID" value="KAL0913173.1"/>
    <property type="molecule type" value="Genomic_DNA"/>
</dbReference>
<organism evidence="2 3">
    <name type="scientific">Dendrobium thyrsiflorum</name>
    <name type="common">Pinecone-like raceme dendrobium</name>
    <name type="synonym">Orchid</name>
    <dbReference type="NCBI Taxonomy" id="117978"/>
    <lineage>
        <taxon>Eukaryota</taxon>
        <taxon>Viridiplantae</taxon>
        <taxon>Streptophyta</taxon>
        <taxon>Embryophyta</taxon>
        <taxon>Tracheophyta</taxon>
        <taxon>Spermatophyta</taxon>
        <taxon>Magnoliopsida</taxon>
        <taxon>Liliopsida</taxon>
        <taxon>Asparagales</taxon>
        <taxon>Orchidaceae</taxon>
        <taxon>Epidendroideae</taxon>
        <taxon>Malaxideae</taxon>
        <taxon>Dendrobiinae</taxon>
        <taxon>Dendrobium</taxon>
    </lineage>
</organism>
<dbReference type="AlphaFoldDB" id="A0ABD0UK66"/>
<dbReference type="InterPro" id="IPR004252">
    <property type="entry name" value="Probable_transposase_24"/>
</dbReference>